<dbReference type="AlphaFoldDB" id="A0AAJ6B2B9"/>
<feature type="transmembrane region" description="Helical" evidence="1">
    <location>
        <begin position="50"/>
        <end position="69"/>
    </location>
</feature>
<evidence type="ECO:0000256" key="1">
    <source>
        <dbReference type="SAM" id="Phobius"/>
    </source>
</evidence>
<proteinExistence type="predicted"/>
<evidence type="ECO:0000256" key="2">
    <source>
        <dbReference type="SAM" id="SignalP"/>
    </source>
</evidence>
<evidence type="ECO:0000313" key="3">
    <source>
        <dbReference type="EMBL" id="WEK05393.1"/>
    </source>
</evidence>
<protein>
    <submittedName>
        <fullName evidence="3">Uncharacterized protein</fullName>
    </submittedName>
</protein>
<sequence length="100" mass="10664">MHKSTSPKRKSFKRFAIASTALVSIGAASALAVTVTPATAANLASQPDAQIAVFMVPLTILVVAVLFEVTRFALRGNLPVEAPARRRAHTHWAVTGKRKT</sequence>
<name>A0AAJ6B2B9_9HYPH</name>
<keyword evidence="1" id="KW-1133">Transmembrane helix</keyword>
<keyword evidence="1" id="KW-0472">Membrane</keyword>
<reference evidence="3" key="1">
    <citation type="submission" date="2023-03" db="EMBL/GenBank/DDBJ databases">
        <title>Andean soil-derived lignocellulolytic bacterial consortium as a source of novel taxa and putative plastic-active enzymes.</title>
        <authorList>
            <person name="Diaz-Garcia L."/>
            <person name="Chuvochina M."/>
            <person name="Feuerriegel G."/>
            <person name="Bunk B."/>
            <person name="Sproer C."/>
            <person name="Streit W.R."/>
            <person name="Rodriguez L.M."/>
            <person name="Overmann J."/>
            <person name="Jimenez D.J."/>
        </authorList>
    </citation>
    <scope>NUCLEOTIDE SEQUENCE</scope>
    <source>
        <strain evidence="3">MAG 4196</strain>
    </source>
</reference>
<feature type="signal peptide" evidence="2">
    <location>
        <begin position="1"/>
        <end position="32"/>
    </location>
</feature>
<feature type="chain" id="PRO_5042597463" evidence="2">
    <location>
        <begin position="33"/>
        <end position="100"/>
    </location>
</feature>
<dbReference type="Proteomes" id="UP001217476">
    <property type="component" value="Chromosome"/>
</dbReference>
<accession>A0AAJ6B2B9</accession>
<organism evidence="3 4">
    <name type="scientific">Candidatus Devosia phytovorans</name>
    <dbReference type="NCBI Taxonomy" id="3121372"/>
    <lineage>
        <taxon>Bacteria</taxon>
        <taxon>Pseudomonadati</taxon>
        <taxon>Pseudomonadota</taxon>
        <taxon>Alphaproteobacteria</taxon>
        <taxon>Hyphomicrobiales</taxon>
        <taxon>Devosiaceae</taxon>
        <taxon>Devosia</taxon>
    </lineage>
</organism>
<keyword evidence="2" id="KW-0732">Signal</keyword>
<keyword evidence="1" id="KW-0812">Transmembrane</keyword>
<dbReference type="EMBL" id="CP119312">
    <property type="protein sequence ID" value="WEK05393.1"/>
    <property type="molecule type" value="Genomic_DNA"/>
</dbReference>
<evidence type="ECO:0000313" key="4">
    <source>
        <dbReference type="Proteomes" id="UP001217476"/>
    </source>
</evidence>
<gene>
    <name evidence="3" type="ORF">P0Y65_03810</name>
</gene>